<protein>
    <submittedName>
        <fullName evidence="1">Uncharacterized protein</fullName>
    </submittedName>
</protein>
<organism evidence="1 2">
    <name type="scientific">Methylocystis echinoides</name>
    <dbReference type="NCBI Taxonomy" id="29468"/>
    <lineage>
        <taxon>Bacteria</taxon>
        <taxon>Pseudomonadati</taxon>
        <taxon>Pseudomonadota</taxon>
        <taxon>Alphaproteobacteria</taxon>
        <taxon>Hyphomicrobiales</taxon>
        <taxon>Methylocystaceae</taxon>
        <taxon>Methylocystis</taxon>
    </lineage>
</organism>
<dbReference type="EMBL" id="BSEC01000001">
    <property type="protein sequence ID" value="GLI91424.1"/>
    <property type="molecule type" value="Genomic_DNA"/>
</dbReference>
<proteinExistence type="predicted"/>
<keyword evidence="2" id="KW-1185">Reference proteome</keyword>
<name>A0A9W6GR17_9HYPH</name>
<evidence type="ECO:0000313" key="2">
    <source>
        <dbReference type="Proteomes" id="UP001144323"/>
    </source>
</evidence>
<evidence type="ECO:0000313" key="1">
    <source>
        <dbReference type="EMBL" id="GLI91424.1"/>
    </source>
</evidence>
<comment type="caution">
    <text evidence="1">The sequence shown here is derived from an EMBL/GenBank/DDBJ whole genome shotgun (WGS) entry which is preliminary data.</text>
</comment>
<sequence>MSGEWQHQVRIYLDAADAEIARRDPGDGRLRPIAHILEKHDAALRNQLQAFEDYVAEAEKSGVAAFPLYKWTKLTIDDPEKRAKHLKAFALVVSGEEVYPKSVADALAADLEPLVGQGLILRLSRHDTNPANNIRPPANLS</sequence>
<reference evidence="1" key="1">
    <citation type="journal article" date="2023" name="Int. J. Syst. Evol. Microbiol.">
        <title>Methylocystis iwaonis sp. nov., a type II methane-oxidizing bacterium from surface soil of a rice paddy field in Japan, and emended description of the genus Methylocystis (ex Whittenbury et al. 1970) Bowman et al. 1993.</title>
        <authorList>
            <person name="Kaise H."/>
            <person name="Sawadogo J.B."/>
            <person name="Alam M.S."/>
            <person name="Ueno C."/>
            <person name="Dianou D."/>
            <person name="Shinjo R."/>
            <person name="Asakawa S."/>
        </authorList>
    </citation>
    <scope>NUCLEOTIDE SEQUENCE</scope>
    <source>
        <strain evidence="1">LMG27198</strain>
    </source>
</reference>
<dbReference type="RefSeq" id="WP_281800063.1">
    <property type="nucleotide sequence ID" value="NZ_BSEC01000001.1"/>
</dbReference>
<gene>
    <name evidence="1" type="ORF">LMG27198_04160</name>
</gene>
<dbReference type="AlphaFoldDB" id="A0A9W6GR17"/>
<accession>A0A9W6GR17</accession>
<dbReference type="Proteomes" id="UP001144323">
    <property type="component" value="Unassembled WGS sequence"/>
</dbReference>